<proteinExistence type="predicted"/>
<keyword evidence="1" id="KW-0472">Membrane</keyword>
<dbReference type="RefSeq" id="WP_073216987.1">
    <property type="nucleotide sequence ID" value="NZ_FNNS01000009.1"/>
</dbReference>
<organism evidence="2 3">
    <name type="scientific">Aequorivita viscosa</name>
    <dbReference type="NCBI Taxonomy" id="797419"/>
    <lineage>
        <taxon>Bacteria</taxon>
        <taxon>Pseudomonadati</taxon>
        <taxon>Bacteroidota</taxon>
        <taxon>Flavobacteriia</taxon>
        <taxon>Flavobacteriales</taxon>
        <taxon>Flavobacteriaceae</taxon>
        <taxon>Aequorivita</taxon>
    </lineage>
</organism>
<keyword evidence="1" id="KW-0812">Transmembrane</keyword>
<gene>
    <name evidence="2" type="ORF">SAMN04487908_10854</name>
</gene>
<dbReference type="EMBL" id="FQYV01000008">
    <property type="protein sequence ID" value="SHJ01309.1"/>
    <property type="molecule type" value="Genomic_DNA"/>
</dbReference>
<dbReference type="AlphaFoldDB" id="A0A1M6FUL0"/>
<sequence length="392" mass="45559">METLEYYFHYLDAAFAGMPLIISVTVILVLLLLGVSVFCLSRTLFLNYKDGQNLNRLNVIVSKYNDRLNSILYNPNQLNLNEVHDVFDHDLKLTKKWEIEHLTNLIVTLKQFGKAKELNLHNYAMVIEAFDLYTYWEDQTTKGTRVCKKKALRMLDNIGASVPNSIIQRLAYNKDDSLRKLARAESFKINKSNTFKFMEDDFDKGFNHLDELRIHSGLISNAKKKTLPLFGRWIRTAKNEDFKCFLIREIAFFNQQESASYLMELYKTTDSLTVKSQIVTTFGALKYEPAFTMLTDDYPYSSTPVQNAIVDVMGEYGSPEALDFLKNIYKSTHHDDKSFIKIIENIYKIDCQAKLIFKELRKYAASEFEKKAFSYVEYNSNFLGTRKKTKLS</sequence>
<feature type="transmembrane region" description="Helical" evidence="1">
    <location>
        <begin position="20"/>
        <end position="40"/>
    </location>
</feature>
<evidence type="ECO:0000313" key="3">
    <source>
        <dbReference type="Proteomes" id="UP000184172"/>
    </source>
</evidence>
<reference evidence="3" key="1">
    <citation type="submission" date="2016-11" db="EMBL/GenBank/DDBJ databases">
        <authorList>
            <person name="Varghese N."/>
            <person name="Submissions S."/>
        </authorList>
    </citation>
    <scope>NUCLEOTIDE SEQUENCE [LARGE SCALE GENOMIC DNA]</scope>
    <source>
        <strain evidence="3">DSM 26349</strain>
    </source>
</reference>
<name>A0A1M6FUL0_9FLAO</name>
<accession>A0A1M6FUL0</accession>
<protein>
    <submittedName>
        <fullName evidence="2">Uncharacterized protein</fullName>
    </submittedName>
</protein>
<keyword evidence="3" id="KW-1185">Reference proteome</keyword>
<dbReference type="STRING" id="797419.SAMN05216556_10962"/>
<keyword evidence="1" id="KW-1133">Transmembrane helix</keyword>
<dbReference type="OrthoDB" id="697008at2"/>
<dbReference type="Proteomes" id="UP000184172">
    <property type="component" value="Unassembled WGS sequence"/>
</dbReference>
<evidence type="ECO:0000313" key="2">
    <source>
        <dbReference type="EMBL" id="SHJ01309.1"/>
    </source>
</evidence>
<evidence type="ECO:0000256" key="1">
    <source>
        <dbReference type="SAM" id="Phobius"/>
    </source>
</evidence>